<proteinExistence type="predicted"/>
<evidence type="ECO:0000313" key="1">
    <source>
        <dbReference type="EMBL" id="KAH0939469.1"/>
    </source>
</evidence>
<protein>
    <submittedName>
        <fullName evidence="1">Uncharacterized protein</fullName>
    </submittedName>
</protein>
<gene>
    <name evidence="1" type="ORF">HID58_006930</name>
</gene>
<comment type="caution">
    <text evidence="1">The sequence shown here is derived from an EMBL/GenBank/DDBJ whole genome shotgun (WGS) entry which is preliminary data.</text>
</comment>
<dbReference type="Proteomes" id="UP000824890">
    <property type="component" value="Unassembled WGS sequence"/>
</dbReference>
<sequence>TVDHWINMCLQGKKSNDFFKKSLVDLHLKPSEEDLKQWPDIWRLNIDFFRNINGKPFRFLIRCWLLLTSLTRMTQFQELELEKQPSSSKWRLQSLARKRQDQNGVNTTMFSNWTIAPVLGNREASTEAHNEKEWVEQDAHGVCISLTALASGVTDLKPEKGLVRKKQNCGGHITEEEESTKNTIYEWLTKPVRKYLTEILLHQPLL</sequence>
<keyword evidence="2" id="KW-1185">Reference proteome</keyword>
<reference evidence="1 2" key="1">
    <citation type="submission" date="2021-05" db="EMBL/GenBank/DDBJ databases">
        <title>Genome Assembly of Synthetic Allotetraploid Brassica napus Reveals Homoeologous Exchanges between Subgenomes.</title>
        <authorList>
            <person name="Davis J.T."/>
        </authorList>
    </citation>
    <scope>NUCLEOTIDE SEQUENCE [LARGE SCALE GENOMIC DNA]</scope>
    <source>
        <strain evidence="2">cv. Da-Ae</strain>
        <tissue evidence="1">Seedling</tissue>
    </source>
</reference>
<organism evidence="1 2">
    <name type="scientific">Brassica napus</name>
    <name type="common">Rape</name>
    <dbReference type="NCBI Taxonomy" id="3708"/>
    <lineage>
        <taxon>Eukaryota</taxon>
        <taxon>Viridiplantae</taxon>
        <taxon>Streptophyta</taxon>
        <taxon>Embryophyta</taxon>
        <taxon>Tracheophyta</taxon>
        <taxon>Spermatophyta</taxon>
        <taxon>Magnoliopsida</taxon>
        <taxon>eudicotyledons</taxon>
        <taxon>Gunneridae</taxon>
        <taxon>Pentapetalae</taxon>
        <taxon>rosids</taxon>
        <taxon>malvids</taxon>
        <taxon>Brassicales</taxon>
        <taxon>Brassicaceae</taxon>
        <taxon>Brassiceae</taxon>
        <taxon>Brassica</taxon>
    </lineage>
</organism>
<dbReference type="EMBL" id="JAGKQM010000002">
    <property type="protein sequence ID" value="KAH0939469.1"/>
    <property type="molecule type" value="Genomic_DNA"/>
</dbReference>
<accession>A0ABQ8ECR9</accession>
<name>A0ABQ8ECR9_BRANA</name>
<feature type="non-terminal residue" evidence="1">
    <location>
        <position position="1"/>
    </location>
</feature>
<evidence type="ECO:0000313" key="2">
    <source>
        <dbReference type="Proteomes" id="UP000824890"/>
    </source>
</evidence>